<gene>
    <name evidence="3" type="ORF">BCR33DRAFT_712525</name>
</gene>
<dbReference type="EMBL" id="MCGO01000005">
    <property type="protein sequence ID" value="ORY51481.1"/>
    <property type="molecule type" value="Genomic_DNA"/>
</dbReference>
<dbReference type="AlphaFoldDB" id="A0A1Y2CWS1"/>
<name>A0A1Y2CWS1_9FUNG</name>
<comment type="caution">
    <text evidence="3">The sequence shown here is derived from an EMBL/GenBank/DDBJ whole genome shotgun (WGS) entry which is preliminary data.</text>
</comment>
<evidence type="ECO:0000256" key="1">
    <source>
        <dbReference type="SAM" id="MobiDB-lite"/>
    </source>
</evidence>
<accession>A0A1Y2CWS1</accession>
<dbReference type="OrthoDB" id="2157443at2759"/>
<sequence>MSNAEAARQTFESSLPCKQFAENTVVFQGAMCDAFLNPLDSLYTSFLFAGLGFSVLICCFPFVLSRITASKEAEKVDILIETDDEESLPTFGMHISDDDDGLPTPSPPSPKAGYELYLAGAQRGAPAQPEYHMTLPNAAE</sequence>
<dbReference type="Proteomes" id="UP000193642">
    <property type="component" value="Unassembled WGS sequence"/>
</dbReference>
<proteinExistence type="predicted"/>
<feature type="transmembrane region" description="Helical" evidence="2">
    <location>
        <begin position="43"/>
        <end position="64"/>
    </location>
</feature>
<organism evidence="3 4">
    <name type="scientific">Rhizoclosmatium globosum</name>
    <dbReference type="NCBI Taxonomy" id="329046"/>
    <lineage>
        <taxon>Eukaryota</taxon>
        <taxon>Fungi</taxon>
        <taxon>Fungi incertae sedis</taxon>
        <taxon>Chytridiomycota</taxon>
        <taxon>Chytridiomycota incertae sedis</taxon>
        <taxon>Chytridiomycetes</taxon>
        <taxon>Chytridiales</taxon>
        <taxon>Chytriomycetaceae</taxon>
        <taxon>Rhizoclosmatium</taxon>
    </lineage>
</organism>
<evidence type="ECO:0000313" key="4">
    <source>
        <dbReference type="Proteomes" id="UP000193642"/>
    </source>
</evidence>
<evidence type="ECO:0000256" key="2">
    <source>
        <dbReference type="SAM" id="Phobius"/>
    </source>
</evidence>
<reference evidence="3 4" key="1">
    <citation type="submission" date="2016-07" db="EMBL/GenBank/DDBJ databases">
        <title>Pervasive Adenine N6-methylation of Active Genes in Fungi.</title>
        <authorList>
            <consortium name="DOE Joint Genome Institute"/>
            <person name="Mondo S.J."/>
            <person name="Dannebaum R.O."/>
            <person name="Kuo R.C."/>
            <person name="Labutti K."/>
            <person name="Haridas S."/>
            <person name="Kuo A."/>
            <person name="Salamov A."/>
            <person name="Ahrendt S.R."/>
            <person name="Lipzen A."/>
            <person name="Sullivan W."/>
            <person name="Andreopoulos W.B."/>
            <person name="Clum A."/>
            <person name="Lindquist E."/>
            <person name="Daum C."/>
            <person name="Ramamoorthy G.K."/>
            <person name="Gryganskyi A."/>
            <person name="Culley D."/>
            <person name="Magnuson J.K."/>
            <person name="James T.Y."/>
            <person name="O'Malley M.A."/>
            <person name="Stajich J.E."/>
            <person name="Spatafora J.W."/>
            <person name="Visel A."/>
            <person name="Grigoriev I.V."/>
        </authorList>
    </citation>
    <scope>NUCLEOTIDE SEQUENCE [LARGE SCALE GENOMIC DNA]</scope>
    <source>
        <strain evidence="3 4">JEL800</strain>
    </source>
</reference>
<protein>
    <submittedName>
        <fullName evidence="3">Uncharacterized protein</fullName>
    </submittedName>
</protein>
<feature type="region of interest" description="Disordered" evidence="1">
    <location>
        <begin position="89"/>
        <end position="113"/>
    </location>
</feature>
<keyword evidence="2" id="KW-0472">Membrane</keyword>
<keyword evidence="2" id="KW-1133">Transmembrane helix</keyword>
<evidence type="ECO:0000313" key="3">
    <source>
        <dbReference type="EMBL" id="ORY51481.1"/>
    </source>
</evidence>
<keyword evidence="2" id="KW-0812">Transmembrane</keyword>
<keyword evidence="4" id="KW-1185">Reference proteome</keyword>